<keyword evidence="6" id="KW-0378">Hydrolase</keyword>
<comment type="caution">
    <text evidence="13">The sequence shown here is derived from an EMBL/GenBank/DDBJ whole genome shotgun (WGS) entry which is preliminary data.</text>
</comment>
<dbReference type="SUPFAM" id="SSF55486">
    <property type="entry name" value="Metalloproteases ('zincins'), catalytic domain"/>
    <property type="match status" value="1"/>
</dbReference>
<dbReference type="EMBL" id="LAZR01003304">
    <property type="protein sequence ID" value="KKN19749.1"/>
    <property type="molecule type" value="Genomic_DNA"/>
</dbReference>
<feature type="domain" description="Peptidase M1 alanyl aminopeptidase Ig-like fold" evidence="10">
    <location>
        <begin position="546"/>
        <end position="640"/>
    </location>
</feature>
<evidence type="ECO:0000256" key="7">
    <source>
        <dbReference type="ARBA" id="ARBA00022833"/>
    </source>
</evidence>
<keyword evidence="5" id="KW-0479">Metal-binding</keyword>
<keyword evidence="7" id="KW-0862">Zinc</keyword>
<dbReference type="PRINTS" id="PR00756">
    <property type="entry name" value="ALADIPTASE"/>
</dbReference>
<dbReference type="InterPro" id="IPR037144">
    <property type="entry name" value="Peptidase_M1_pepN_C_sf"/>
</dbReference>
<dbReference type="GO" id="GO:0006508">
    <property type="term" value="P:proteolysis"/>
    <property type="evidence" value="ECO:0007669"/>
    <property type="project" value="UniProtKB-KW"/>
</dbReference>
<evidence type="ECO:0000256" key="2">
    <source>
        <dbReference type="ARBA" id="ARBA00010136"/>
    </source>
</evidence>
<dbReference type="Pfam" id="PF17900">
    <property type="entry name" value="Peptidase_M1_N"/>
    <property type="match status" value="1"/>
</dbReference>
<dbReference type="InterPro" id="IPR042097">
    <property type="entry name" value="Aminopeptidase_N-like_N_sf"/>
</dbReference>
<dbReference type="InterPro" id="IPR045357">
    <property type="entry name" value="Aminopeptidase_N-like_N"/>
</dbReference>
<reference evidence="13" key="1">
    <citation type="journal article" date="2015" name="Nature">
        <title>Complex archaea that bridge the gap between prokaryotes and eukaryotes.</title>
        <authorList>
            <person name="Spang A."/>
            <person name="Saw J.H."/>
            <person name="Jorgensen S.L."/>
            <person name="Zaremba-Niedzwiedzka K."/>
            <person name="Martijn J."/>
            <person name="Lind A.E."/>
            <person name="van Eijk R."/>
            <person name="Schleper C."/>
            <person name="Guy L."/>
            <person name="Ettema T.J."/>
        </authorList>
    </citation>
    <scope>NUCLEOTIDE SEQUENCE</scope>
</reference>
<dbReference type="GO" id="GO:0008270">
    <property type="term" value="F:zinc ion binding"/>
    <property type="evidence" value="ECO:0007669"/>
    <property type="project" value="InterPro"/>
</dbReference>
<feature type="domain" description="Peptidase M1 membrane alanine aminopeptidase" evidence="9">
    <location>
        <begin position="331"/>
        <end position="541"/>
    </location>
</feature>
<dbReference type="Gene3D" id="3.30.2010.30">
    <property type="match status" value="1"/>
</dbReference>
<name>A0A0F9NP93_9ZZZZ</name>
<dbReference type="Pfam" id="PF17432">
    <property type="entry name" value="DUF3458_C"/>
    <property type="match status" value="1"/>
</dbReference>
<keyword evidence="8" id="KW-0482">Metalloprotease</keyword>
<dbReference type="InterPro" id="IPR038438">
    <property type="entry name" value="PepN_Ig-like_sf"/>
</dbReference>
<gene>
    <name evidence="13" type="ORF">LCGC14_0942590</name>
</gene>
<proteinExistence type="inferred from homology"/>
<dbReference type="Pfam" id="PF11940">
    <property type="entry name" value="DUF3458"/>
    <property type="match status" value="1"/>
</dbReference>
<dbReference type="SUPFAM" id="SSF63737">
    <property type="entry name" value="Leukotriene A4 hydrolase N-terminal domain"/>
    <property type="match status" value="1"/>
</dbReference>
<dbReference type="GO" id="GO:0004177">
    <property type="term" value="F:aminopeptidase activity"/>
    <property type="evidence" value="ECO:0007669"/>
    <property type="project" value="UniProtKB-KW"/>
</dbReference>
<dbReference type="InterPro" id="IPR035414">
    <property type="entry name" value="Peptidase_M1_pepN_Ig-like"/>
</dbReference>
<evidence type="ECO:0000313" key="13">
    <source>
        <dbReference type="EMBL" id="KKN19749.1"/>
    </source>
</evidence>
<evidence type="ECO:0008006" key="14">
    <source>
        <dbReference type="Google" id="ProtNLM"/>
    </source>
</evidence>
<evidence type="ECO:0000259" key="11">
    <source>
        <dbReference type="Pfam" id="PF17432"/>
    </source>
</evidence>
<dbReference type="InterPro" id="IPR014782">
    <property type="entry name" value="Peptidase_M1_dom"/>
</dbReference>
<dbReference type="InterPro" id="IPR012779">
    <property type="entry name" value="Peptidase_M1_pepN"/>
</dbReference>
<comment type="similarity">
    <text evidence="2">Belongs to the peptidase M1 family.</text>
</comment>
<protein>
    <recommendedName>
        <fullName evidence="14">Peptidase M1 membrane alanine aminopeptidase domain-containing protein</fullName>
    </recommendedName>
</protein>
<dbReference type="PANTHER" id="PTHR46322">
    <property type="entry name" value="PUROMYCIN-SENSITIVE AMINOPEPTIDASE"/>
    <property type="match status" value="1"/>
</dbReference>
<dbReference type="AlphaFoldDB" id="A0A0F9NP93"/>
<evidence type="ECO:0000256" key="8">
    <source>
        <dbReference type="ARBA" id="ARBA00023049"/>
    </source>
</evidence>
<evidence type="ECO:0000256" key="3">
    <source>
        <dbReference type="ARBA" id="ARBA00022438"/>
    </source>
</evidence>
<dbReference type="Gene3D" id="2.60.40.1730">
    <property type="entry name" value="tricorn interacting facor f3 domain"/>
    <property type="match status" value="1"/>
</dbReference>
<sequence length="973" mass="112909">MTFLSVVLTTIFFFAPLQDNDFNWQKSDLKEKLNHLSCCQTKEIVNWDSSLLGLTKEDYAIKQRDILNSLQEQILASNDIELITLFKRAVRNHNTIYNEYVAKPIQSFNKHHPDLDFKIPETNIILDVLDNEVIVTSELSILRQSNSSSLILDGYKQEVSEVCINGSKLNESEYKVTAHELIILSLPKDSQFTLKVMSKIDPYNNDSMEGLYKTGKWLSTQCESEGARRIFYTIDRPDNLSKYTVTIIADNKRYPTRISNGNLVFEDFHPDGRAIIKWHDPYPKPSYLFATVLGDFDIIEGTYQTKEEEEEVKLQVFVEKGKKEQGKYSLWALKQSMWFDQTFFDRKYDLEYLKMVSIPDFNMGAMENKGLLIFNAMDLLIDKDSGPDNYFRLVAYIVMHEYAHNWSGNRVTVKNWFELPLKEAFTDFRAMLFDEHFFSSEIARVGQIQRLRESQFPEDASALAHPIQIESYVSSDDLYDQTTYVKGREVFRMLHTILGDKFRVAQNAYFSKYDGQAVSFKELLTTLSDVSGVDLSVFERWFHQIGTPTITLTMNYNSNNNTAEILVKQSCTNPKTNEEQKPFHIPLFLELIGSDGKIISPKMKVDFKDREMVFRFDNVNEKPIPLFLHGLSAPVKWKYDFTNEELETIVLHTDDAFWRFEAGTIFAKKQLIKLATIIMKNPEKEIFLSPNVHNFYRHVLNSDTLSPMAKAQILDLPSLRTLAEELKIYDYQLIAKVCDKFKKQLAKELENDLVDLLEKTPNPKTYNPFSKNFVHEMKVRKLRNTILSYLVSFDEEKYVSLAIEQYLESDNFNNKGAIVNILANISDPQRENVLHDFYERWKNDKVVLNHWMIAMASSKNCTIKMLDDIQNKDGFDPKNPNHLRSIFRVFANNLAIYHDSKGKGYKYLTDNIIRIANFNPVLANQFVQAAFVDFKKLLDTQKSLMQKQLIRLREAPGVAASIRERANNFLGES</sequence>
<evidence type="ECO:0000259" key="10">
    <source>
        <dbReference type="Pfam" id="PF11940"/>
    </source>
</evidence>
<accession>A0A0F9NP93</accession>
<keyword evidence="4" id="KW-0645">Protease</keyword>
<dbReference type="InterPro" id="IPR001930">
    <property type="entry name" value="Peptidase_M1"/>
</dbReference>
<dbReference type="Gene3D" id="1.25.50.10">
    <property type="entry name" value="Peptidase M1, alanyl aminopeptidase, C-terminal domain"/>
    <property type="match status" value="1"/>
</dbReference>
<dbReference type="Gene3D" id="2.60.40.1840">
    <property type="match status" value="1"/>
</dbReference>
<evidence type="ECO:0000256" key="1">
    <source>
        <dbReference type="ARBA" id="ARBA00001947"/>
    </source>
</evidence>
<evidence type="ECO:0000256" key="6">
    <source>
        <dbReference type="ARBA" id="ARBA00022801"/>
    </source>
</evidence>
<evidence type="ECO:0000259" key="9">
    <source>
        <dbReference type="Pfam" id="PF01433"/>
    </source>
</evidence>
<feature type="domain" description="Peptidase M1 alanyl aminopeptidase C-terminal" evidence="11">
    <location>
        <begin position="644"/>
        <end position="969"/>
    </location>
</feature>
<dbReference type="Pfam" id="PF01433">
    <property type="entry name" value="Peptidase_M1"/>
    <property type="match status" value="1"/>
</dbReference>
<feature type="domain" description="Aminopeptidase N-like N-terminal" evidence="12">
    <location>
        <begin position="133"/>
        <end position="288"/>
    </location>
</feature>
<comment type="cofactor">
    <cofactor evidence="1">
        <name>Zn(2+)</name>
        <dbReference type="ChEBI" id="CHEBI:29105"/>
    </cofactor>
</comment>
<dbReference type="InterPro" id="IPR027268">
    <property type="entry name" value="Peptidase_M4/M1_CTD_sf"/>
</dbReference>
<organism evidence="13">
    <name type="scientific">marine sediment metagenome</name>
    <dbReference type="NCBI Taxonomy" id="412755"/>
    <lineage>
        <taxon>unclassified sequences</taxon>
        <taxon>metagenomes</taxon>
        <taxon>ecological metagenomes</taxon>
    </lineage>
</organism>
<keyword evidence="3" id="KW-0031">Aminopeptidase</keyword>
<evidence type="ECO:0000259" key="12">
    <source>
        <dbReference type="Pfam" id="PF17900"/>
    </source>
</evidence>
<dbReference type="GO" id="GO:0008237">
    <property type="term" value="F:metallopeptidase activity"/>
    <property type="evidence" value="ECO:0007669"/>
    <property type="project" value="UniProtKB-KW"/>
</dbReference>
<dbReference type="PANTHER" id="PTHR46322:SF1">
    <property type="entry name" value="PUROMYCIN-SENSITIVE AMINOPEPTIDASE"/>
    <property type="match status" value="1"/>
</dbReference>
<dbReference type="NCBIfam" id="TIGR02414">
    <property type="entry name" value="pepN_proteo"/>
    <property type="match status" value="1"/>
</dbReference>
<evidence type="ECO:0000256" key="4">
    <source>
        <dbReference type="ARBA" id="ARBA00022670"/>
    </source>
</evidence>
<dbReference type="InterPro" id="IPR024601">
    <property type="entry name" value="Peptidase_M1_pepN_C"/>
</dbReference>
<evidence type="ECO:0000256" key="5">
    <source>
        <dbReference type="ARBA" id="ARBA00022723"/>
    </source>
</evidence>
<dbReference type="Gene3D" id="1.10.390.10">
    <property type="entry name" value="Neutral Protease Domain 2"/>
    <property type="match status" value="1"/>
</dbReference>